<protein>
    <submittedName>
        <fullName evidence="3">Uncharacterized protein</fullName>
    </submittedName>
</protein>
<evidence type="ECO:0000256" key="1">
    <source>
        <dbReference type="SAM" id="Coils"/>
    </source>
</evidence>
<organism evidence="3 4">
    <name type="scientific">Amylocarpus encephaloides</name>
    <dbReference type="NCBI Taxonomy" id="45428"/>
    <lineage>
        <taxon>Eukaryota</taxon>
        <taxon>Fungi</taxon>
        <taxon>Dikarya</taxon>
        <taxon>Ascomycota</taxon>
        <taxon>Pezizomycotina</taxon>
        <taxon>Leotiomycetes</taxon>
        <taxon>Helotiales</taxon>
        <taxon>Helotiales incertae sedis</taxon>
        <taxon>Amylocarpus</taxon>
    </lineage>
</organism>
<feature type="region of interest" description="Disordered" evidence="2">
    <location>
        <begin position="1"/>
        <end position="52"/>
    </location>
</feature>
<feature type="compositionally biased region" description="Low complexity" evidence="2">
    <location>
        <begin position="312"/>
        <end position="337"/>
    </location>
</feature>
<name>A0A9P8C7E9_9HELO</name>
<keyword evidence="1" id="KW-0175">Coiled coil</keyword>
<evidence type="ECO:0000256" key="2">
    <source>
        <dbReference type="SAM" id="MobiDB-lite"/>
    </source>
</evidence>
<dbReference type="OrthoDB" id="3260408at2759"/>
<accession>A0A9P8C7E9</accession>
<keyword evidence="4" id="KW-1185">Reference proteome</keyword>
<feature type="coiled-coil region" evidence="1">
    <location>
        <begin position="375"/>
        <end position="402"/>
    </location>
</feature>
<evidence type="ECO:0000313" key="4">
    <source>
        <dbReference type="Proteomes" id="UP000824998"/>
    </source>
</evidence>
<evidence type="ECO:0000313" key="3">
    <source>
        <dbReference type="EMBL" id="KAG9236728.1"/>
    </source>
</evidence>
<gene>
    <name evidence="3" type="ORF">BJ875DRAFT_455792</name>
</gene>
<comment type="caution">
    <text evidence="3">The sequence shown here is derived from an EMBL/GenBank/DDBJ whole genome shotgun (WGS) entry which is preliminary data.</text>
</comment>
<dbReference type="EMBL" id="MU251401">
    <property type="protein sequence ID" value="KAG9236728.1"/>
    <property type="molecule type" value="Genomic_DNA"/>
</dbReference>
<dbReference type="Proteomes" id="UP000824998">
    <property type="component" value="Unassembled WGS sequence"/>
</dbReference>
<feature type="region of interest" description="Disordered" evidence="2">
    <location>
        <begin position="312"/>
        <end position="353"/>
    </location>
</feature>
<sequence length="1520" mass="159399">MNTVNDENEAFCSSKGDMSGESHGRPAEPAQKAMNGKTVNGRAISTNSTAPAQKRRKGGFSIFSRISRLLTWYSIITILFQCPSTDRLTDESPRICKPYFQLKATVTPYLEPYYIAYAASYVDTARPYYETADQWVFTPAVKLAKQYGAPRVAQAQKYGQAQWEKNLQPQVSKYQGIAKDKYDETLGPHVNKAVEGAAPYYDMVKTNALQTYYGHLLPTYHTVQPYAVEGYIVLSDFAVNTVLPYSKWAWATGAVFLDRTVWPRVRILYGENVEPQLVRIGERLGRYRDGKKLKAVVDEAGSTSLSVAYHDASTATTSTETVESTAAPAAAASSSTSDQVVESTPESAPKSVEEIRTKAQEVVANDLKTWQEKFAKAADEGSDELEERLTEVTKKLIETQAHGVGNALIVELEESARSGFETLKTNIISIVKNNEDIEESEEDLNTAVRKIGIAVKEKAQAVRNWKQNFDQETNSLVEQAASDTFEILDYIRDLGLQEIGMRWAWTDGITHKDWTKYHKLKGKFDEWRVDVERVVIEHPGLSDTRAASEDVESRAMDIAEEAAKELARLKETGRWKLSTDDTSDDFSTKRMPAAAAAVGKKAKKKLSEAVGSSQGTVESVASVASSSIKEAVSTVSASIVGTFQGTVSSAISAKSSIASSLASEASGAVVGTQQGSAESVASIIKGSAESLVDQASSSIIGSSVGTVEGIASAASESASSISAKASSSVAGGEPSIVEQASDSVKSAASVISDSASSLAGAASPSISSGSSHVSEVVSGASSSLSSATSSIAESLSSSASDASISGNSAASSVFSTASKKVWGGAMAARVEAREIVYDDIVDDSSEDTFSENVQSMASEAGDKYAEITKAVSEALLKPSSTPGYQVTELASQQYSSALAAASSALYGTEQGAGETLVSVASSRYVEAVSAARAIIYGTPVPILDSAATQASKAYSNAISRASEQYSLARSIVSAQISGKPKPVHEEMFSSVEAAYSDSVAAASSKLQAAASLASSAVYGAPSGALESATSVAQSRLSEGLDAASSRYQQAKDYVAAVNTRAPQKQKMLMQMQEQYYAGIGMAHARYSEFIEAASSAVMPKPTPFHESLYTKASAGVVGASTHGFKEAMSTAEASYSRAISEASNELNKLISSVSAIGGAHKDVVPTSSLAAMASSRYSAAVSKASKSYASVSSVVADKVRAGASRASTPVYGSETPLTESVASVASENWEALITKASEQIYGATTPYFVTRQLLSEAKEYGSQVTDAASSQYFVVQSIISELVVGKEPAFTDSVHNKLSSAYYTRAEVAASTASSYASEVFASASSVVGAVFTPPPTIEIILNLASSRVNDAVEAASIQFYGTTTGAFAEASSSASSAYSSVQSVVSEKIYGSNTRYAEAASVSISDAAVSAQKAISEAIYGTPTGTYSSATSAAGDAYSSAQAKISSAIYGEEQGAAESAQARLSTAVESARVRLAEFAASVGEGASGIVKQASEGVEEFASSVSSAVESATSIVKDEL</sequence>
<dbReference type="PANTHER" id="PTHR23242">
    <property type="entry name" value="TRANSCRIPTION FACTOR HOXA13"/>
    <property type="match status" value="1"/>
</dbReference>
<proteinExistence type="predicted"/>
<dbReference type="PANTHER" id="PTHR23242:SF9">
    <property type="entry name" value="TRANSCRIPTION FACTOR HOXA13"/>
    <property type="match status" value="1"/>
</dbReference>
<reference evidence="3" key="1">
    <citation type="journal article" date="2021" name="IMA Fungus">
        <title>Genomic characterization of three marine fungi, including Emericellopsis atlantica sp. nov. with signatures of a generalist lifestyle and marine biomass degradation.</title>
        <authorList>
            <person name="Hagestad O.C."/>
            <person name="Hou L."/>
            <person name="Andersen J.H."/>
            <person name="Hansen E.H."/>
            <person name="Altermark B."/>
            <person name="Li C."/>
            <person name="Kuhnert E."/>
            <person name="Cox R.J."/>
            <person name="Crous P.W."/>
            <person name="Spatafora J.W."/>
            <person name="Lail K."/>
            <person name="Amirebrahimi M."/>
            <person name="Lipzen A."/>
            <person name="Pangilinan J."/>
            <person name="Andreopoulos W."/>
            <person name="Hayes R.D."/>
            <person name="Ng V."/>
            <person name="Grigoriev I.V."/>
            <person name="Jackson S.A."/>
            <person name="Sutton T.D.S."/>
            <person name="Dobson A.D.W."/>
            <person name="Rama T."/>
        </authorList>
    </citation>
    <scope>NUCLEOTIDE SEQUENCE</scope>
    <source>
        <strain evidence="3">TRa018bII</strain>
    </source>
</reference>